<dbReference type="InterPro" id="IPR039010">
    <property type="entry name" value="Synaptotagmin_SMP"/>
</dbReference>
<evidence type="ECO:0000259" key="17">
    <source>
        <dbReference type="PROSITE" id="PS51847"/>
    </source>
</evidence>
<evidence type="ECO:0000256" key="8">
    <source>
        <dbReference type="ARBA" id="ARBA00022737"/>
    </source>
</evidence>
<dbReference type="InterPro" id="IPR037752">
    <property type="entry name" value="C2C_KIAA1228"/>
</dbReference>
<dbReference type="EMBL" id="JBAMIC010000021">
    <property type="protein sequence ID" value="KAK7092650.1"/>
    <property type="molecule type" value="Genomic_DNA"/>
</dbReference>
<dbReference type="Pfam" id="PF00168">
    <property type="entry name" value="C2"/>
    <property type="match status" value="3"/>
</dbReference>
<dbReference type="CDD" id="cd08391">
    <property type="entry name" value="C2A_C2C_Synaptotagmin_like"/>
    <property type="match status" value="1"/>
</dbReference>
<dbReference type="GO" id="GO:0005509">
    <property type="term" value="F:calcium ion binding"/>
    <property type="evidence" value="ECO:0007669"/>
    <property type="project" value="TreeGrafter"/>
</dbReference>
<feature type="domain" description="SMP-LTD" evidence="17">
    <location>
        <begin position="113"/>
        <end position="291"/>
    </location>
</feature>
<dbReference type="InterPro" id="IPR000008">
    <property type="entry name" value="C2_dom"/>
</dbReference>
<dbReference type="CDD" id="cd04030">
    <property type="entry name" value="C2C_KIAA1228"/>
    <property type="match status" value="1"/>
</dbReference>
<reference evidence="18 19" key="1">
    <citation type="submission" date="2024-02" db="EMBL/GenBank/DDBJ databases">
        <title>Chromosome-scale genome assembly of the rough periwinkle Littorina saxatilis.</title>
        <authorList>
            <person name="De Jode A."/>
            <person name="Faria R."/>
            <person name="Formenti G."/>
            <person name="Sims Y."/>
            <person name="Smith T.P."/>
            <person name="Tracey A."/>
            <person name="Wood J.M.D."/>
            <person name="Zagrodzka Z.B."/>
            <person name="Johannesson K."/>
            <person name="Butlin R.K."/>
            <person name="Leder E.H."/>
        </authorList>
    </citation>
    <scope>NUCLEOTIDE SEQUENCE [LARGE SCALE GENOMIC DNA]</scope>
    <source>
        <strain evidence="18">Snail1</strain>
        <tissue evidence="18">Muscle</tissue>
    </source>
</reference>
<evidence type="ECO:0000256" key="3">
    <source>
        <dbReference type="ARBA" id="ARBA00005867"/>
    </source>
</evidence>
<dbReference type="CDD" id="cd21670">
    <property type="entry name" value="SMP_ESyt"/>
    <property type="match status" value="1"/>
</dbReference>
<keyword evidence="13" id="KW-0446">Lipid-binding</keyword>
<evidence type="ECO:0000256" key="15">
    <source>
        <dbReference type="SAM" id="MobiDB-lite"/>
    </source>
</evidence>
<evidence type="ECO:0000256" key="4">
    <source>
        <dbReference type="ARBA" id="ARBA00022448"/>
    </source>
</evidence>
<feature type="domain" description="C2" evidence="16">
    <location>
        <begin position="434"/>
        <end position="562"/>
    </location>
</feature>
<comment type="caution">
    <text evidence="18">The sequence shown here is derived from an EMBL/GenBank/DDBJ whole genome shotgun (WGS) entry which is preliminary data.</text>
</comment>
<dbReference type="GO" id="GO:0061817">
    <property type="term" value="P:endoplasmic reticulum-plasma membrane tethering"/>
    <property type="evidence" value="ECO:0007669"/>
    <property type="project" value="InterPro"/>
</dbReference>
<dbReference type="GO" id="GO:0005789">
    <property type="term" value="C:endoplasmic reticulum membrane"/>
    <property type="evidence" value="ECO:0007669"/>
    <property type="project" value="UniProtKB-SubCell"/>
</dbReference>
<evidence type="ECO:0000256" key="1">
    <source>
        <dbReference type="ARBA" id="ARBA00004202"/>
    </source>
</evidence>
<dbReference type="Proteomes" id="UP001374579">
    <property type="component" value="Unassembled WGS sequence"/>
</dbReference>
<dbReference type="FunFam" id="2.60.40.150:FF:000155">
    <property type="entry name" value="extended synaptotagmin-2 isoform X1"/>
    <property type="match status" value="1"/>
</dbReference>
<keyword evidence="4" id="KW-0813">Transport</keyword>
<feature type="domain" description="C2" evidence="16">
    <location>
        <begin position="682"/>
        <end position="807"/>
    </location>
</feature>
<evidence type="ECO:0000259" key="16">
    <source>
        <dbReference type="PROSITE" id="PS50004"/>
    </source>
</evidence>
<keyword evidence="7" id="KW-0479">Metal-binding</keyword>
<feature type="compositionally biased region" description="Low complexity" evidence="15">
    <location>
        <begin position="1"/>
        <end position="12"/>
    </location>
</feature>
<evidence type="ECO:0000256" key="6">
    <source>
        <dbReference type="ARBA" id="ARBA00022692"/>
    </source>
</evidence>
<dbReference type="GO" id="GO:0005544">
    <property type="term" value="F:calcium-dependent phospholipid binding"/>
    <property type="evidence" value="ECO:0007669"/>
    <property type="project" value="TreeGrafter"/>
</dbReference>
<dbReference type="InterPro" id="IPR051634">
    <property type="entry name" value="Extended_Synaptotagmin"/>
</dbReference>
<evidence type="ECO:0000256" key="14">
    <source>
        <dbReference type="ARBA" id="ARBA00023136"/>
    </source>
</evidence>
<dbReference type="PANTHER" id="PTHR45761:SF1">
    <property type="entry name" value="EXTENDED SYNAPTOTAGMIN-LIKE PROTEIN 2, ISOFORM C"/>
    <property type="match status" value="1"/>
</dbReference>
<dbReference type="SMART" id="SM00239">
    <property type="entry name" value="C2"/>
    <property type="match status" value="3"/>
</dbReference>
<evidence type="ECO:0000313" key="18">
    <source>
        <dbReference type="EMBL" id="KAK7092650.1"/>
    </source>
</evidence>
<dbReference type="GO" id="GO:0035091">
    <property type="term" value="F:phosphatidylinositol binding"/>
    <property type="evidence" value="ECO:0007669"/>
    <property type="project" value="TreeGrafter"/>
</dbReference>
<protein>
    <recommendedName>
        <fullName evidence="20">Extended synaptotagmin-2</fullName>
    </recommendedName>
</protein>
<gene>
    <name evidence="18" type="ORF">V1264_008366</name>
</gene>
<evidence type="ECO:0008006" key="20">
    <source>
        <dbReference type="Google" id="ProtNLM"/>
    </source>
</evidence>
<dbReference type="GO" id="GO:0006869">
    <property type="term" value="P:lipid transport"/>
    <property type="evidence" value="ECO:0007669"/>
    <property type="project" value="UniProtKB-KW"/>
</dbReference>
<dbReference type="Pfam" id="PF17047">
    <property type="entry name" value="SMP_LBD"/>
    <property type="match status" value="1"/>
</dbReference>
<keyword evidence="14" id="KW-0472">Membrane</keyword>
<dbReference type="CDD" id="cd04050">
    <property type="entry name" value="C2B_Synaptotagmin-like"/>
    <property type="match status" value="1"/>
</dbReference>
<comment type="similarity">
    <text evidence="3">Belongs to the extended synaptotagmin family.</text>
</comment>
<evidence type="ECO:0000256" key="2">
    <source>
        <dbReference type="ARBA" id="ARBA00004477"/>
    </source>
</evidence>
<keyword evidence="11" id="KW-1133">Transmembrane helix</keyword>
<feature type="domain" description="C2" evidence="16">
    <location>
        <begin position="282"/>
        <end position="409"/>
    </location>
</feature>
<dbReference type="GO" id="GO:0031210">
    <property type="term" value="F:phosphatidylcholine binding"/>
    <property type="evidence" value="ECO:0007669"/>
    <property type="project" value="TreeGrafter"/>
</dbReference>
<evidence type="ECO:0000313" key="19">
    <source>
        <dbReference type="Proteomes" id="UP001374579"/>
    </source>
</evidence>
<accession>A0AAN9AU98</accession>
<evidence type="ECO:0000256" key="12">
    <source>
        <dbReference type="ARBA" id="ARBA00023055"/>
    </source>
</evidence>
<evidence type="ECO:0000256" key="9">
    <source>
        <dbReference type="ARBA" id="ARBA00022824"/>
    </source>
</evidence>
<keyword evidence="9" id="KW-0256">Endoplasmic reticulum</keyword>
<keyword evidence="19" id="KW-1185">Reference proteome</keyword>
<feature type="region of interest" description="Disordered" evidence="15">
    <location>
        <begin position="591"/>
        <end position="676"/>
    </location>
</feature>
<keyword evidence="6" id="KW-0812">Transmembrane</keyword>
<dbReference type="InterPro" id="IPR037749">
    <property type="entry name" value="Ext_Synaptotagmin_C2B"/>
</dbReference>
<dbReference type="AlphaFoldDB" id="A0AAN9AU98"/>
<organism evidence="18 19">
    <name type="scientific">Littorina saxatilis</name>
    <dbReference type="NCBI Taxonomy" id="31220"/>
    <lineage>
        <taxon>Eukaryota</taxon>
        <taxon>Metazoa</taxon>
        <taxon>Spiralia</taxon>
        <taxon>Lophotrochozoa</taxon>
        <taxon>Mollusca</taxon>
        <taxon>Gastropoda</taxon>
        <taxon>Caenogastropoda</taxon>
        <taxon>Littorinimorpha</taxon>
        <taxon>Littorinoidea</taxon>
        <taxon>Littorinidae</taxon>
        <taxon>Littorina</taxon>
    </lineage>
</organism>
<keyword evidence="12" id="KW-0445">Lipid transport</keyword>
<evidence type="ECO:0000256" key="10">
    <source>
        <dbReference type="ARBA" id="ARBA00022837"/>
    </source>
</evidence>
<sequence length="824" mass="91636">MATPKPETPTTSKSKESPSHSQQRKAVVEDTLLLNVVQAYFKKAAVVLAVWATGYFRFSPSWLLLGLVVYVWKERHNAAKKNTIAIAQAIARDEKGVILAKVEDLPSWVYFPDVERAEWVNKMIDQLWPYIGDYVRKLLQESIEPQIRASLPSSIGSFRFSKIELGDIPPRIGGVKVYTSQVRRDEIYMDLEINYASDCNISVQVKGMNFGIKNFILRGTMRVIFRPLINKTPLIGGMSVFFLNNPEVDFDLTSLANAFDLPGLSDMLHSIVQEQIAAIMVLPNRIPIQMASNVDVRKLKYPQPQGVLRVHVIEARDLKKADIGLTGKGKSDPYTIVTVGAQSFQTRVIDNTVSPVWDEAFEFVIDERDGQFLNLVLRDKDPGNKDDELGSISVEISSIFEKGTLDEWLTLDDVKKGMVHIRAVWLYLANDPLELDRVRDLAIDEDSIHSALLIVNLDSALDLPMIEKNQFVRGKKTLAEPSPSAVLTLGQTTHESAVRAATTEPRWEENFRFFVANPSLQTLEMEIRDTKTKKTIGVGAVRLKELMNAEQMILDQKFHIKSDEPNSCMYMTLVLRVLTPESNPEWLESEHLYKDDSPEEGSSVDTPTKAGTDKAGTSVDTVPTAGHPDSTDKTAGSDIKSETIKSVSSSPASETEVRQRRTGPPPSAPGSSVSVGEAGRFGVGRIQLTFRYSLQRQCLVVVIHKIVDLKPAEGDSKGLADPYIKMYLLPDRDSKSKRKTDVVKDNLNPVFDQTFEYGVSTAELANRTLELTVKNETGMFSSSQSVLGMAMVDLSTLDTSKATTQWFDLAPENSAKATSLESDV</sequence>
<keyword evidence="5" id="KW-1003">Cell membrane</keyword>
<comment type="subcellular location">
    <subcellularLocation>
        <location evidence="1">Cell membrane</location>
        <topology evidence="1">Peripheral membrane protein</topology>
    </subcellularLocation>
    <subcellularLocation>
        <location evidence="2">Endoplasmic reticulum membrane</location>
        <topology evidence="2">Multi-pass membrane protein</topology>
    </subcellularLocation>
</comment>
<dbReference type="InterPro" id="IPR037733">
    <property type="entry name" value="Ext_Synaptotagmin_C2A"/>
</dbReference>
<name>A0AAN9AU98_9CAEN</name>
<dbReference type="FunFam" id="2.60.40.150:FF:000093">
    <property type="entry name" value="Extended synaptotagmin 3"/>
    <property type="match status" value="1"/>
</dbReference>
<keyword evidence="10" id="KW-0106">Calcium</keyword>
<evidence type="ECO:0000256" key="11">
    <source>
        <dbReference type="ARBA" id="ARBA00022989"/>
    </source>
</evidence>
<dbReference type="InterPro" id="IPR031468">
    <property type="entry name" value="SMP_LBD"/>
</dbReference>
<dbReference type="PANTHER" id="PTHR45761">
    <property type="entry name" value="EXTENDED SYNAPTOTAGMIN-LIKE PROTEIN 2, ISOFORM C"/>
    <property type="match status" value="1"/>
</dbReference>
<evidence type="ECO:0000256" key="7">
    <source>
        <dbReference type="ARBA" id="ARBA00022723"/>
    </source>
</evidence>
<keyword evidence="8" id="KW-0677">Repeat</keyword>
<dbReference type="InterPro" id="IPR035892">
    <property type="entry name" value="C2_domain_sf"/>
</dbReference>
<dbReference type="SUPFAM" id="SSF49562">
    <property type="entry name" value="C2 domain (Calcium/lipid-binding domain, CaLB)"/>
    <property type="match status" value="3"/>
</dbReference>
<dbReference type="GO" id="GO:0008429">
    <property type="term" value="F:phosphatidylethanolamine binding"/>
    <property type="evidence" value="ECO:0007669"/>
    <property type="project" value="TreeGrafter"/>
</dbReference>
<evidence type="ECO:0000256" key="5">
    <source>
        <dbReference type="ARBA" id="ARBA00022475"/>
    </source>
</evidence>
<feature type="compositionally biased region" description="Polar residues" evidence="15">
    <location>
        <begin position="644"/>
        <end position="653"/>
    </location>
</feature>
<dbReference type="Gene3D" id="2.60.40.150">
    <property type="entry name" value="C2 domain"/>
    <property type="match status" value="3"/>
</dbReference>
<evidence type="ECO:0000256" key="13">
    <source>
        <dbReference type="ARBA" id="ARBA00023121"/>
    </source>
</evidence>
<dbReference type="GO" id="GO:0005886">
    <property type="term" value="C:plasma membrane"/>
    <property type="evidence" value="ECO:0007669"/>
    <property type="project" value="UniProtKB-SubCell"/>
</dbReference>
<proteinExistence type="inferred from homology"/>
<dbReference type="PROSITE" id="PS50004">
    <property type="entry name" value="C2"/>
    <property type="match status" value="3"/>
</dbReference>
<dbReference type="PROSITE" id="PS51847">
    <property type="entry name" value="SMP"/>
    <property type="match status" value="1"/>
</dbReference>
<feature type="region of interest" description="Disordered" evidence="15">
    <location>
        <begin position="1"/>
        <end position="23"/>
    </location>
</feature>